<evidence type="ECO:0000313" key="2">
    <source>
        <dbReference type="Proteomes" id="UP000250321"/>
    </source>
</evidence>
<dbReference type="OrthoDB" id="645489at2759"/>
<reference evidence="1 2" key="1">
    <citation type="submission" date="2018-02" db="EMBL/GenBank/DDBJ databases">
        <title>Draft genome of wild Prunus yedoensis var. nudiflora.</title>
        <authorList>
            <person name="Baek S."/>
            <person name="Kim J.-H."/>
            <person name="Choi K."/>
            <person name="Kim G.-B."/>
            <person name="Cho A."/>
            <person name="Jang H."/>
            <person name="Shin C.-H."/>
            <person name="Yu H.-J."/>
            <person name="Mun J.-H."/>
        </authorList>
    </citation>
    <scope>NUCLEOTIDE SEQUENCE [LARGE SCALE GENOMIC DNA]</scope>
    <source>
        <strain evidence="2">cv. Jeju island</strain>
        <tissue evidence="1">Leaf</tissue>
    </source>
</reference>
<protein>
    <submittedName>
        <fullName evidence="1">Uncharacterized protein</fullName>
    </submittedName>
</protein>
<dbReference type="STRING" id="2094558.A0A314YJ56"/>
<accession>A0A314YJ56</accession>
<proteinExistence type="predicted"/>
<organism evidence="1 2">
    <name type="scientific">Prunus yedoensis var. nudiflora</name>
    <dbReference type="NCBI Taxonomy" id="2094558"/>
    <lineage>
        <taxon>Eukaryota</taxon>
        <taxon>Viridiplantae</taxon>
        <taxon>Streptophyta</taxon>
        <taxon>Embryophyta</taxon>
        <taxon>Tracheophyta</taxon>
        <taxon>Spermatophyta</taxon>
        <taxon>Magnoliopsida</taxon>
        <taxon>eudicotyledons</taxon>
        <taxon>Gunneridae</taxon>
        <taxon>Pentapetalae</taxon>
        <taxon>rosids</taxon>
        <taxon>fabids</taxon>
        <taxon>Rosales</taxon>
        <taxon>Rosaceae</taxon>
        <taxon>Amygdaloideae</taxon>
        <taxon>Amygdaleae</taxon>
        <taxon>Prunus</taxon>
    </lineage>
</organism>
<dbReference type="EMBL" id="PJQY01000946">
    <property type="protein sequence ID" value="PQQ06623.1"/>
    <property type="molecule type" value="Genomic_DNA"/>
</dbReference>
<evidence type="ECO:0000313" key="1">
    <source>
        <dbReference type="EMBL" id="PQQ06623.1"/>
    </source>
</evidence>
<dbReference type="Proteomes" id="UP000250321">
    <property type="component" value="Unassembled WGS sequence"/>
</dbReference>
<keyword evidence="2" id="KW-1185">Reference proteome</keyword>
<dbReference type="AlphaFoldDB" id="A0A314YJ56"/>
<name>A0A314YJ56_PRUYE</name>
<comment type="caution">
    <text evidence="1">The sequence shown here is derived from an EMBL/GenBank/DDBJ whole genome shotgun (WGS) entry which is preliminary data.</text>
</comment>
<sequence length="79" mass="8778">MDPISFDSISIIEDWVSGKDMCLEDHGSSDWMTLDSPSASTMILGPSNDDAEELGSGFYDYEIFGRGKDSERSKMLKTM</sequence>
<gene>
    <name evidence="1" type="ORF">Pyn_29719</name>
</gene>